<name>A0A4U5P7M5_STECR</name>
<reference evidence="8" key="3">
    <citation type="journal article" date="2019" name="G3 (Bethesda)">
        <title>Hybrid Assembly of the Genome of the Entomopathogenic Nematode Steinernema carpocapsae Identifies the X-Chromosome.</title>
        <authorList>
            <person name="Serra L."/>
            <person name="Macchietto M."/>
            <person name="Macias-Munoz A."/>
            <person name="McGill C.J."/>
            <person name="Rodriguez I.M."/>
            <person name="Rodriguez B."/>
            <person name="Murad R."/>
            <person name="Mortazavi A."/>
        </authorList>
    </citation>
    <scope>NUCLEOTIDE SEQUENCE</scope>
    <source>
        <strain evidence="8">ALL</strain>
    </source>
</reference>
<reference evidence="8" key="2">
    <citation type="journal article" date="2015" name="Genome Biol.">
        <title>Comparative genomics of Steinernema reveals deeply conserved gene regulatory networks.</title>
        <authorList>
            <person name="Dillman A.R."/>
            <person name="Macchietto M."/>
            <person name="Porter C.F."/>
            <person name="Rogers A."/>
            <person name="Williams B."/>
            <person name="Antoshechkin I."/>
            <person name="Lee M.M."/>
            <person name="Goodwin Z."/>
            <person name="Lu X."/>
            <person name="Lewis E.E."/>
            <person name="Goodrich-Blair H."/>
            <person name="Stock S.P."/>
            <person name="Adams B.J."/>
            <person name="Sternberg P.W."/>
            <person name="Mortazavi A."/>
        </authorList>
    </citation>
    <scope>NUCLEOTIDE SEQUENCE [LARGE SCALE GENOMIC DNA]</scope>
    <source>
        <strain evidence="8">ALL</strain>
    </source>
</reference>
<dbReference type="Gene3D" id="3.30.70.660">
    <property type="entry name" value="Pseudouridine synthase I, catalytic domain, C-terminal subdomain"/>
    <property type="match status" value="1"/>
</dbReference>
<comment type="similarity">
    <text evidence="1">Belongs to the tRNA pseudouridine synthase TruA family.</text>
</comment>
<comment type="caution">
    <text evidence="8">The sequence shown here is derived from an EMBL/GenBank/DDBJ whole genome shotgun (WGS) entry which is preliminary data.</text>
</comment>
<dbReference type="EMBL" id="AZBU02000002">
    <property type="protein sequence ID" value="TKR92090.1"/>
    <property type="molecule type" value="Genomic_DNA"/>
</dbReference>
<dbReference type="GO" id="GO:1990481">
    <property type="term" value="P:mRNA pseudouridine synthesis"/>
    <property type="evidence" value="ECO:0007669"/>
    <property type="project" value="TreeGrafter"/>
</dbReference>
<keyword evidence="2" id="KW-0819">tRNA processing</keyword>
<evidence type="ECO:0000256" key="6">
    <source>
        <dbReference type="SAM" id="MobiDB-lite"/>
    </source>
</evidence>
<evidence type="ECO:0000256" key="4">
    <source>
        <dbReference type="PIRSR" id="PIRSR641708-1"/>
    </source>
</evidence>
<dbReference type="OrthoDB" id="10256309at2759"/>
<feature type="region of interest" description="Disordered" evidence="6">
    <location>
        <begin position="333"/>
        <end position="372"/>
    </location>
</feature>
<dbReference type="CDD" id="cd02568">
    <property type="entry name" value="PseudoU_synth_PUS1_PUS2"/>
    <property type="match status" value="1"/>
</dbReference>
<evidence type="ECO:0000313" key="8">
    <source>
        <dbReference type="EMBL" id="TKR92090.1"/>
    </source>
</evidence>
<dbReference type="InterPro" id="IPR020095">
    <property type="entry name" value="PsdUridine_synth_TruA_C"/>
</dbReference>
<gene>
    <name evidence="8" type="ORF">L596_006806</name>
</gene>
<feature type="compositionally biased region" description="Basic and acidic residues" evidence="6">
    <location>
        <begin position="333"/>
        <end position="358"/>
    </location>
</feature>
<dbReference type="PANTHER" id="PTHR11142">
    <property type="entry name" value="PSEUDOURIDYLATE SYNTHASE"/>
    <property type="match status" value="1"/>
</dbReference>
<feature type="active site" description="Nucleophile" evidence="4">
    <location>
        <position position="46"/>
    </location>
</feature>
<evidence type="ECO:0000256" key="1">
    <source>
        <dbReference type="ARBA" id="ARBA00009375"/>
    </source>
</evidence>
<evidence type="ECO:0000256" key="3">
    <source>
        <dbReference type="ARBA" id="ARBA00023235"/>
    </source>
</evidence>
<dbReference type="InterPro" id="IPR001406">
    <property type="entry name" value="PsdUridine_synth_TruA"/>
</dbReference>
<dbReference type="AlphaFoldDB" id="A0A4U5P7M5"/>
<reference evidence="8" key="1">
    <citation type="submission" date="2013-11" db="EMBL/GenBank/DDBJ databases">
        <authorList>
            <person name="Sternberg P."/>
            <person name="Dillman A."/>
            <person name="Macchietto M."/>
        </authorList>
    </citation>
    <scope>NUCLEOTIDE SEQUENCE</scope>
    <source>
        <strain evidence="8">ALL</strain>
    </source>
</reference>
<feature type="domain" description="Pseudouridine synthase I TruA alpha/beta" evidence="7">
    <location>
        <begin position="139"/>
        <end position="248"/>
    </location>
</feature>
<organism evidence="8">
    <name type="scientific">Steinernema carpocapsae</name>
    <name type="common">Entomopathogenic nematode</name>
    <dbReference type="NCBI Taxonomy" id="34508"/>
    <lineage>
        <taxon>Eukaryota</taxon>
        <taxon>Metazoa</taxon>
        <taxon>Ecdysozoa</taxon>
        <taxon>Nematoda</taxon>
        <taxon>Chromadorea</taxon>
        <taxon>Rhabditida</taxon>
        <taxon>Tylenchina</taxon>
        <taxon>Panagrolaimomorpha</taxon>
        <taxon>Strongyloidoidea</taxon>
        <taxon>Steinernematidae</taxon>
        <taxon>Steinernema</taxon>
    </lineage>
</organism>
<dbReference type="SUPFAM" id="SSF55120">
    <property type="entry name" value="Pseudouridine synthase"/>
    <property type="match status" value="1"/>
</dbReference>
<dbReference type="GO" id="GO:0005634">
    <property type="term" value="C:nucleus"/>
    <property type="evidence" value="ECO:0007669"/>
    <property type="project" value="TreeGrafter"/>
</dbReference>
<proteinExistence type="inferred from homology"/>
<feature type="binding site" evidence="5">
    <location>
        <position position="104"/>
    </location>
    <ligand>
        <name>substrate</name>
    </ligand>
</feature>
<evidence type="ECO:0000259" key="7">
    <source>
        <dbReference type="Pfam" id="PF01416"/>
    </source>
</evidence>
<dbReference type="Gene3D" id="3.30.70.580">
    <property type="entry name" value="Pseudouridine synthase I, catalytic domain, N-terminal subdomain"/>
    <property type="match status" value="1"/>
</dbReference>
<dbReference type="InterPro" id="IPR041708">
    <property type="entry name" value="PUS1/PUS2-like"/>
</dbReference>
<dbReference type="PANTHER" id="PTHR11142:SF4">
    <property type="entry name" value="PSEUDOURIDYLATE SYNTHASE 1 HOMOLOG"/>
    <property type="match status" value="1"/>
</dbReference>
<evidence type="ECO:0000256" key="5">
    <source>
        <dbReference type="PIRSR" id="PIRSR641708-2"/>
    </source>
</evidence>
<protein>
    <recommendedName>
        <fullName evidence="7">Pseudouridine synthase I TruA alpha/beta domain-containing protein</fullName>
    </recommendedName>
</protein>
<dbReference type="Pfam" id="PF01416">
    <property type="entry name" value="PseudoU_synth_1"/>
    <property type="match status" value="1"/>
</dbReference>
<evidence type="ECO:0000256" key="2">
    <source>
        <dbReference type="ARBA" id="ARBA00022694"/>
    </source>
</evidence>
<dbReference type="FunFam" id="3.30.70.660:FF:000002">
    <property type="entry name" value="tRNA pseudouridine synthase"/>
    <property type="match status" value="1"/>
</dbReference>
<accession>A0A4U5P7M5</accession>
<dbReference type="STRING" id="34508.A0A4U5P7M5"/>
<dbReference type="GO" id="GO:0009982">
    <property type="term" value="F:pseudouridine synthase activity"/>
    <property type="evidence" value="ECO:0007669"/>
    <property type="project" value="InterPro"/>
</dbReference>
<dbReference type="GO" id="GO:0031119">
    <property type="term" value="P:tRNA pseudouridine synthesis"/>
    <property type="evidence" value="ECO:0007669"/>
    <property type="project" value="InterPro"/>
</dbReference>
<dbReference type="InterPro" id="IPR020094">
    <property type="entry name" value="TruA/RsuA/RluB/E/F_N"/>
</dbReference>
<keyword evidence="3" id="KW-0413">Isomerase</keyword>
<sequence>MQVQKMPENPAIENMLLKAMNKLGYITDEECDQPYTFYFQRAARTDRAVSAVRQVCSMMMPAADFKENGVEKLNALLPHDIRVMGIRRVVKKFHAQKDCDSRSYSYSLPTFAFAKLNELSQEDFRITRETIADVDSILELYVGTHNFFNYTSKKEHNDASCKRYIISFKCGEPFLCKNEETGKECEFITINIRGQSFMLHQIRKMIGMTIAIARGYTYRSDITRSFESQRMDVPKAPGLGLLLEQVHYAQYDKRWSKTHETVDTWGDEIEAKIKKIKDELIVKEIVNTEMKTLSMFNWLQNLPSHNYTVNPESDEKTPPSQIAYAAHTANMELEKQKEEETMEGELKEAKEEEPKGAEEETAAVPEKVTAQA</sequence>
<dbReference type="NCBIfam" id="TIGR00071">
    <property type="entry name" value="hisT_truA"/>
    <property type="match status" value="1"/>
</dbReference>
<dbReference type="GO" id="GO:0003723">
    <property type="term" value="F:RNA binding"/>
    <property type="evidence" value="ECO:0007669"/>
    <property type="project" value="InterPro"/>
</dbReference>
<dbReference type="InterPro" id="IPR020097">
    <property type="entry name" value="PsdUridine_synth_TruA_a/b_dom"/>
</dbReference>
<dbReference type="InterPro" id="IPR020103">
    <property type="entry name" value="PsdUridine_synth_cat_dom_sf"/>
</dbReference>